<keyword evidence="11" id="KW-1185">Reference proteome</keyword>
<evidence type="ECO:0000259" key="9">
    <source>
        <dbReference type="Pfam" id="PF00291"/>
    </source>
</evidence>
<dbReference type="Pfam" id="PF00291">
    <property type="entry name" value="PALP"/>
    <property type="match status" value="1"/>
</dbReference>
<dbReference type="InterPro" id="IPR001926">
    <property type="entry name" value="TrpB-like_PALP"/>
</dbReference>
<reference evidence="10 11" key="1">
    <citation type="journal article" date="2023" name="Life. Sci Alliance">
        <title>Evolutionary insights into 3D genome organization and epigenetic landscape of Vigna mungo.</title>
        <authorList>
            <person name="Junaid A."/>
            <person name="Singh B."/>
            <person name="Bhatia S."/>
        </authorList>
    </citation>
    <scope>NUCLEOTIDE SEQUENCE [LARGE SCALE GENOMIC DNA]</scope>
    <source>
        <strain evidence="10">Urdbean</strain>
    </source>
</reference>
<keyword evidence="7" id="KW-0663">Pyridoxal phosphate</keyword>
<dbReference type="GO" id="GO:0005524">
    <property type="term" value="F:ATP binding"/>
    <property type="evidence" value="ECO:0007669"/>
    <property type="project" value="TreeGrafter"/>
</dbReference>
<comment type="similarity">
    <text evidence="5">Belongs to the serine/threonine dehydratase family.</text>
</comment>
<proteinExistence type="inferred from homology"/>
<evidence type="ECO:0000313" key="11">
    <source>
        <dbReference type="Proteomes" id="UP001374535"/>
    </source>
</evidence>
<comment type="cofactor">
    <cofactor evidence="4">
        <name>Mg(2+)</name>
        <dbReference type="ChEBI" id="CHEBI:18420"/>
    </cofactor>
</comment>
<dbReference type="AlphaFoldDB" id="A0AAQ3PFI9"/>
<protein>
    <recommendedName>
        <fullName evidence="9">Tryptophan synthase beta chain-like PALP domain-containing protein</fullName>
    </recommendedName>
</protein>
<evidence type="ECO:0000256" key="6">
    <source>
        <dbReference type="ARBA" id="ARBA00022842"/>
    </source>
</evidence>
<evidence type="ECO:0000313" key="10">
    <source>
        <dbReference type="EMBL" id="WVZ26706.1"/>
    </source>
</evidence>
<evidence type="ECO:0000256" key="2">
    <source>
        <dbReference type="ARBA" id="ARBA00001933"/>
    </source>
</evidence>
<feature type="domain" description="Tryptophan synthase beta chain-like PALP" evidence="9">
    <location>
        <begin position="76"/>
        <end position="372"/>
    </location>
</feature>
<dbReference type="GO" id="GO:0018114">
    <property type="term" value="F:threonine racemase activity"/>
    <property type="evidence" value="ECO:0007669"/>
    <property type="project" value="TreeGrafter"/>
</dbReference>
<accession>A0AAQ3PFI9</accession>
<dbReference type="GO" id="GO:0003941">
    <property type="term" value="F:L-serine ammonia-lyase activity"/>
    <property type="evidence" value="ECO:0007669"/>
    <property type="project" value="TreeGrafter"/>
</dbReference>
<evidence type="ECO:0000256" key="4">
    <source>
        <dbReference type="ARBA" id="ARBA00001946"/>
    </source>
</evidence>
<dbReference type="GO" id="GO:0070179">
    <property type="term" value="P:D-serine biosynthetic process"/>
    <property type="evidence" value="ECO:0007669"/>
    <property type="project" value="TreeGrafter"/>
</dbReference>
<dbReference type="GO" id="GO:0006563">
    <property type="term" value="P:L-serine metabolic process"/>
    <property type="evidence" value="ECO:0007669"/>
    <property type="project" value="UniProtKB-ARBA"/>
</dbReference>
<comment type="cofactor">
    <cofactor evidence="2">
        <name>pyridoxal 5'-phosphate</name>
        <dbReference type="ChEBI" id="CHEBI:597326"/>
    </cofactor>
</comment>
<evidence type="ECO:0000256" key="3">
    <source>
        <dbReference type="ARBA" id="ARBA00001936"/>
    </source>
</evidence>
<dbReference type="InterPro" id="IPR036052">
    <property type="entry name" value="TrpB-like_PALP_sf"/>
</dbReference>
<keyword evidence="6" id="KW-0460">Magnesium</keyword>
<dbReference type="Proteomes" id="UP001374535">
    <property type="component" value="Chromosome 1"/>
</dbReference>
<dbReference type="PANTHER" id="PTHR43050">
    <property type="entry name" value="SERINE / THREONINE RACEMASE FAMILY MEMBER"/>
    <property type="match status" value="1"/>
</dbReference>
<dbReference type="GO" id="GO:0000287">
    <property type="term" value="F:magnesium ion binding"/>
    <property type="evidence" value="ECO:0007669"/>
    <property type="project" value="TreeGrafter"/>
</dbReference>
<dbReference type="SUPFAM" id="SSF53686">
    <property type="entry name" value="Tryptophan synthase beta subunit-like PLP-dependent enzymes"/>
    <property type="match status" value="1"/>
</dbReference>
<dbReference type="GO" id="GO:0030170">
    <property type="term" value="F:pyridoxal phosphate binding"/>
    <property type="evidence" value="ECO:0007669"/>
    <property type="project" value="InterPro"/>
</dbReference>
<keyword evidence="8" id="KW-0456">Lyase</keyword>
<evidence type="ECO:0000256" key="7">
    <source>
        <dbReference type="ARBA" id="ARBA00022898"/>
    </source>
</evidence>
<evidence type="ECO:0000256" key="5">
    <source>
        <dbReference type="ARBA" id="ARBA00010869"/>
    </source>
</evidence>
<gene>
    <name evidence="10" type="ORF">V8G54_005250</name>
</gene>
<evidence type="ECO:0000256" key="8">
    <source>
        <dbReference type="ARBA" id="ARBA00023239"/>
    </source>
</evidence>
<comment type="cofactor">
    <cofactor evidence="3">
        <name>Mn(2+)</name>
        <dbReference type="ChEBI" id="CHEBI:29035"/>
    </cofactor>
</comment>
<sequence>MRMRRSRRATNQNFSVHPQMEVNMSSYLQYMEMMLLGNSGTHCCNCLMMEEEGKITKGKYAADISSIREAQDRIKSLVHKTPLLSSTSLNVLSGRQLYFKCECLQKGGAFKFRGACNAVFSLNDEDASKGVVTHSRICQALLIVFYKISGNHAAALALAAKLRGIPSYIVIPKNAPTCKIENVKRYGGQIVWEEVANKVWQKTGAIFIHPYNDGRILRYKYNWPGYHIPGDSGASPTYRYASGGGLISGIALAAKSVNPAIRILAAEPKGADDAAQSKAAGRIIRLPETDTIADGLRAFLGDITWPVVRDLVEDIITVEDSEIIKAMKLCFEVLKVVVEPSGAIGLAAVLSDTFQNNPSWKECNNIGIVLSGGNVDLAVLWDSLKKGK</sequence>
<dbReference type="GO" id="GO:0030378">
    <property type="term" value="F:serine racemase activity"/>
    <property type="evidence" value="ECO:0007669"/>
    <property type="project" value="TreeGrafter"/>
</dbReference>
<dbReference type="PANTHER" id="PTHR43050:SF1">
    <property type="entry name" value="SERINE RACEMASE"/>
    <property type="match status" value="1"/>
</dbReference>
<dbReference type="PROSITE" id="PS00165">
    <property type="entry name" value="DEHYDRATASE_SER_THR"/>
    <property type="match status" value="1"/>
</dbReference>
<dbReference type="EMBL" id="CP144700">
    <property type="protein sequence ID" value="WVZ26706.1"/>
    <property type="molecule type" value="Genomic_DNA"/>
</dbReference>
<dbReference type="Gene3D" id="3.40.50.1100">
    <property type="match status" value="2"/>
</dbReference>
<dbReference type="CDD" id="cd01562">
    <property type="entry name" value="Thr-dehyd"/>
    <property type="match status" value="1"/>
</dbReference>
<dbReference type="GO" id="GO:0008721">
    <property type="term" value="F:D-serine ammonia-lyase activity"/>
    <property type="evidence" value="ECO:0007669"/>
    <property type="project" value="TreeGrafter"/>
</dbReference>
<comment type="cofactor">
    <cofactor evidence="1">
        <name>Ca(2+)</name>
        <dbReference type="ChEBI" id="CHEBI:29108"/>
    </cofactor>
</comment>
<dbReference type="FunFam" id="3.40.50.1100:FF:000005">
    <property type="entry name" value="Threonine dehydratase catabolic"/>
    <property type="match status" value="1"/>
</dbReference>
<evidence type="ECO:0000256" key="1">
    <source>
        <dbReference type="ARBA" id="ARBA00001913"/>
    </source>
</evidence>
<name>A0AAQ3PFI9_VIGMU</name>
<organism evidence="10 11">
    <name type="scientific">Vigna mungo</name>
    <name type="common">Black gram</name>
    <name type="synonym">Phaseolus mungo</name>
    <dbReference type="NCBI Taxonomy" id="3915"/>
    <lineage>
        <taxon>Eukaryota</taxon>
        <taxon>Viridiplantae</taxon>
        <taxon>Streptophyta</taxon>
        <taxon>Embryophyta</taxon>
        <taxon>Tracheophyta</taxon>
        <taxon>Spermatophyta</taxon>
        <taxon>Magnoliopsida</taxon>
        <taxon>eudicotyledons</taxon>
        <taxon>Gunneridae</taxon>
        <taxon>Pentapetalae</taxon>
        <taxon>rosids</taxon>
        <taxon>fabids</taxon>
        <taxon>Fabales</taxon>
        <taxon>Fabaceae</taxon>
        <taxon>Papilionoideae</taxon>
        <taxon>50 kb inversion clade</taxon>
        <taxon>NPAAA clade</taxon>
        <taxon>indigoferoid/millettioid clade</taxon>
        <taxon>Phaseoleae</taxon>
        <taxon>Vigna</taxon>
    </lineage>
</organism>
<dbReference type="InterPro" id="IPR000634">
    <property type="entry name" value="Ser/Thr_deHydtase_PyrdxlP-BS"/>
</dbReference>